<name>A0A919GDW7_9ACTN</name>
<dbReference type="SUPFAM" id="SSF53163">
    <property type="entry name" value="HybD-like"/>
    <property type="match status" value="1"/>
</dbReference>
<dbReference type="GO" id="GO:0016485">
    <property type="term" value="P:protein processing"/>
    <property type="evidence" value="ECO:0007669"/>
    <property type="project" value="TreeGrafter"/>
</dbReference>
<protein>
    <recommendedName>
        <fullName evidence="7">Hydrogenase maturation protease</fullName>
    </recommendedName>
</protein>
<dbReference type="RefSeq" id="WP_189934575.1">
    <property type="nucleotide sequence ID" value="NZ_BNCD01000013.1"/>
</dbReference>
<dbReference type="Gene3D" id="3.40.50.1450">
    <property type="entry name" value="HybD-like"/>
    <property type="match status" value="1"/>
</dbReference>
<evidence type="ECO:0000313" key="6">
    <source>
        <dbReference type="Proteomes" id="UP000603708"/>
    </source>
</evidence>
<accession>A0A919GDW7</accession>
<dbReference type="PANTHER" id="PTHR30302:SF1">
    <property type="entry name" value="HYDROGENASE 2 MATURATION PROTEASE"/>
    <property type="match status" value="1"/>
</dbReference>
<evidence type="ECO:0000256" key="2">
    <source>
        <dbReference type="ARBA" id="ARBA00022670"/>
    </source>
</evidence>
<evidence type="ECO:0000256" key="4">
    <source>
        <dbReference type="ARBA" id="ARBA00022801"/>
    </source>
</evidence>
<reference evidence="5" key="2">
    <citation type="submission" date="2020-09" db="EMBL/GenBank/DDBJ databases">
        <authorList>
            <person name="Sun Q."/>
            <person name="Ohkuma M."/>
        </authorList>
    </citation>
    <scope>NUCLEOTIDE SEQUENCE</scope>
    <source>
        <strain evidence="5">JCM 5069</strain>
    </source>
</reference>
<keyword evidence="3" id="KW-0064">Aspartyl protease</keyword>
<dbReference type="NCBIfam" id="TIGR00072">
    <property type="entry name" value="hydrog_prot"/>
    <property type="match status" value="1"/>
</dbReference>
<dbReference type="GO" id="GO:0004190">
    <property type="term" value="F:aspartic-type endopeptidase activity"/>
    <property type="evidence" value="ECO:0007669"/>
    <property type="project" value="UniProtKB-KW"/>
</dbReference>
<comment type="similarity">
    <text evidence="1">Belongs to the peptidase A31 family.</text>
</comment>
<evidence type="ECO:0008006" key="7">
    <source>
        <dbReference type="Google" id="ProtNLM"/>
    </source>
</evidence>
<evidence type="ECO:0000256" key="1">
    <source>
        <dbReference type="ARBA" id="ARBA00006814"/>
    </source>
</evidence>
<dbReference type="Proteomes" id="UP000603708">
    <property type="component" value="Unassembled WGS sequence"/>
</dbReference>
<evidence type="ECO:0000313" key="5">
    <source>
        <dbReference type="EMBL" id="GHH82847.1"/>
    </source>
</evidence>
<dbReference type="AlphaFoldDB" id="A0A919GDW7"/>
<dbReference type="InterPro" id="IPR000671">
    <property type="entry name" value="Peptidase_A31"/>
</dbReference>
<keyword evidence="6" id="KW-1185">Reference proteome</keyword>
<dbReference type="Pfam" id="PF01750">
    <property type="entry name" value="HycI"/>
    <property type="match status" value="1"/>
</dbReference>
<dbReference type="EMBL" id="BNCD01000013">
    <property type="protein sequence ID" value="GHH82847.1"/>
    <property type="molecule type" value="Genomic_DNA"/>
</dbReference>
<organism evidence="5 6">
    <name type="scientific">Streptomyces sulfonofaciens</name>
    <dbReference type="NCBI Taxonomy" id="68272"/>
    <lineage>
        <taxon>Bacteria</taxon>
        <taxon>Bacillati</taxon>
        <taxon>Actinomycetota</taxon>
        <taxon>Actinomycetes</taxon>
        <taxon>Kitasatosporales</taxon>
        <taxon>Streptomycetaceae</taxon>
        <taxon>Streptomyces</taxon>
    </lineage>
</organism>
<keyword evidence="2" id="KW-0645">Protease</keyword>
<dbReference type="GO" id="GO:0008047">
    <property type="term" value="F:enzyme activator activity"/>
    <property type="evidence" value="ECO:0007669"/>
    <property type="project" value="InterPro"/>
</dbReference>
<sequence length="169" mass="17531">MEASARPPRIVVIGVGNAFRRDDGVGPVVVDALARHGEHSPLPPGTGLFVCDGEPVRLLTLWQGADLAVVVDAALARPPRPGRIHRIGTERVLRAAAHATAGSHGLGLRTAVELARALGRLPAHLIVYAVEAADTRAGPGMTSPVRAAVAPLVRRIAADVARHARPAAP</sequence>
<dbReference type="PANTHER" id="PTHR30302">
    <property type="entry name" value="HYDROGENASE 1 MATURATION PROTEASE"/>
    <property type="match status" value="1"/>
</dbReference>
<proteinExistence type="inferred from homology"/>
<keyword evidence="4" id="KW-0378">Hydrolase</keyword>
<gene>
    <name evidence="5" type="ORF">GCM10018793_43460</name>
</gene>
<dbReference type="InterPro" id="IPR023430">
    <property type="entry name" value="Pept_HybD-like_dom_sf"/>
</dbReference>
<evidence type="ECO:0000256" key="3">
    <source>
        <dbReference type="ARBA" id="ARBA00022750"/>
    </source>
</evidence>
<comment type="caution">
    <text evidence="5">The sequence shown here is derived from an EMBL/GenBank/DDBJ whole genome shotgun (WGS) entry which is preliminary data.</text>
</comment>
<dbReference type="CDD" id="cd00518">
    <property type="entry name" value="H2MP"/>
    <property type="match status" value="1"/>
</dbReference>
<reference evidence="5" key="1">
    <citation type="journal article" date="2014" name="Int. J. Syst. Evol. Microbiol.">
        <title>Complete genome sequence of Corynebacterium casei LMG S-19264T (=DSM 44701T), isolated from a smear-ripened cheese.</title>
        <authorList>
            <consortium name="US DOE Joint Genome Institute (JGI-PGF)"/>
            <person name="Walter F."/>
            <person name="Albersmeier A."/>
            <person name="Kalinowski J."/>
            <person name="Ruckert C."/>
        </authorList>
    </citation>
    <scope>NUCLEOTIDE SEQUENCE</scope>
    <source>
        <strain evidence="5">JCM 5069</strain>
    </source>
</reference>